<dbReference type="InterPro" id="IPR050445">
    <property type="entry name" value="Bact_polysacc_biosynth/exp"/>
</dbReference>
<dbReference type="KEGG" id="pbf:CFX0092_B0416"/>
<dbReference type="EMBL" id="LN890656">
    <property type="protein sequence ID" value="CUS05950.1"/>
    <property type="molecule type" value="Genomic_DNA"/>
</dbReference>
<organism evidence="1 2">
    <name type="scientific">Candidatus Promineifilum breve</name>
    <dbReference type="NCBI Taxonomy" id="1806508"/>
    <lineage>
        <taxon>Bacteria</taxon>
        <taxon>Bacillati</taxon>
        <taxon>Chloroflexota</taxon>
        <taxon>Ardenticatenia</taxon>
        <taxon>Candidatus Promineifilales</taxon>
        <taxon>Candidatus Promineifilaceae</taxon>
        <taxon>Candidatus Promineifilum</taxon>
    </lineage>
</organism>
<reference evidence="1" key="1">
    <citation type="submission" date="2016-01" db="EMBL/GenBank/DDBJ databases">
        <authorList>
            <person name="Mcilroy J.S."/>
            <person name="Karst M S."/>
            <person name="Albertsen M."/>
        </authorList>
    </citation>
    <scope>NUCLEOTIDE SEQUENCE</scope>
    <source>
        <strain evidence="1">Cfx-K</strain>
    </source>
</reference>
<dbReference type="PANTHER" id="PTHR32309">
    <property type="entry name" value="TYROSINE-PROTEIN KINASE"/>
    <property type="match status" value="1"/>
</dbReference>
<dbReference type="OrthoDB" id="156830at2"/>
<evidence type="ECO:0000313" key="2">
    <source>
        <dbReference type="Proteomes" id="UP000215027"/>
    </source>
</evidence>
<name>A0A160TA34_9CHLR</name>
<gene>
    <name evidence="1" type="ORF">CFX0092_B0416</name>
</gene>
<dbReference type="Proteomes" id="UP000215027">
    <property type="component" value="Chromosome II"/>
</dbReference>
<evidence type="ECO:0000313" key="1">
    <source>
        <dbReference type="EMBL" id="CUS05950.1"/>
    </source>
</evidence>
<protein>
    <submittedName>
        <fullName evidence="1">Polysaccharide biosynthesis protein</fullName>
    </submittedName>
</protein>
<dbReference type="RefSeq" id="WP_095045292.1">
    <property type="nucleotide sequence ID" value="NZ_LN890656.1"/>
</dbReference>
<keyword evidence="2" id="KW-1185">Reference proteome</keyword>
<dbReference type="AlphaFoldDB" id="A0A160TA34"/>
<accession>A0A160TA34</accession>
<proteinExistence type="predicted"/>
<dbReference type="PANTHER" id="PTHR32309:SF31">
    <property type="entry name" value="CAPSULAR EXOPOLYSACCHARIDE FAMILY"/>
    <property type="match status" value="1"/>
</dbReference>
<sequence>MELRQFWNILRRRWPLVLLPALIVLGLGLATYRPAPPSYNAGVRFIVGQPPGAAAAESDEQRYYNWLASEYIVNGLTDWVRGLRFAEAVVARVEADQGVRLDPHAIQGGLAADNARSVLTISLTGGDPETVRQGLNGVIAVLTEDNAAALPQLGGQTAVLTQLDEPVVNPLPAGIRNQLDLPLRLALGLLAGAGLALLAHYLDPAVRDRAEAERAGLPILAEIPREKKNKSTDYTDFTDGKINL</sequence>